<evidence type="ECO:0000256" key="1">
    <source>
        <dbReference type="SAM" id="Phobius"/>
    </source>
</evidence>
<feature type="transmembrane region" description="Helical" evidence="1">
    <location>
        <begin position="337"/>
        <end position="354"/>
    </location>
</feature>
<sequence>MKNRYTQLRVSILFIFLTLLFCWLFCGKYGVFGSKVDWISQHSVFPDYFRQQFYDTGDFFPEFALDIGGGQNIYHFAYYGLYSPVFWLSYLLPFVKMGDYLIAASFVCLTASIILFYCWLKKRGFSPIICFLTACLFLLAAPMIFQSYNQIMFVNYMPFLCMGLWGVDSFLEKGSSFLYILSVFFMILTSFYFSVGGILVLILYGMHRYFLLQDLSEEDLRLWRFFRDGIRFLYPILLAILLSAFFLMPTAMALTGGRGENRDTTLLSLLVPSIKLSAVLYHPYGIGLTTLAVTALLAGITWKRKGERILAWGLIFILTIPLFSYLLNGGLYIRDKVLIPFLPLFCYLIAYYIQKQQKEFRPFRHGILPYLLTAVLILIGDTSSMPKFSRVLLFLDAIFMMFCYLLFYKIHRLHTWGCKRFLQYTGILCLFIPALLFLSIYDYFFQTQAGYMLDVDFYQKITTHDTKQAIEFVDSNDTFCRMEQLGTNQEGFANLNRIQTIGQHSSSIYSSVYNEAYQKFRTETFELEEPYRNFLMQPASRNPVYQRFMGVKYLISQEEIPGYEKMGIVGNTKILQNDRVSPIAYATNRLLNQKTYETLGFPYNQTTLLDYAVIEEGGKQEKPTSDSLKITPGTLKFPKLRKDGNVLIQTKDAITADLQQPETVRLHLTELFPGKKNQDHREDILFLQFRIKNQNPSSDVSITLEKERNKLSARSHIYYNHNETFTYAVPLRKGQKDIALTLGTGDYQLSDLKIFLGSWASFNAENTLYQSEFQINRQTSSGDKIKGTVTTKSDGYFITTIPYDTHFEVLVDGRNISCEKVNTAFLGFPLNKGNHRIEISYHAPGANVGKLLSLLGILLCFLHLTSCFQHTKQTSRCI</sequence>
<feature type="transmembrane region" description="Helical" evidence="1">
    <location>
        <begin position="421"/>
        <end position="444"/>
    </location>
</feature>
<feature type="transmembrane region" description="Helical" evidence="1">
    <location>
        <begin position="125"/>
        <end position="145"/>
    </location>
</feature>
<dbReference type="Proteomes" id="UP000234849">
    <property type="component" value="Unassembled WGS sequence"/>
</dbReference>
<dbReference type="EMBL" id="NIHM01000003">
    <property type="protein sequence ID" value="PLT57325.1"/>
    <property type="molecule type" value="Genomic_DNA"/>
</dbReference>
<feature type="transmembrane region" description="Helical" evidence="1">
    <location>
        <begin position="177"/>
        <end position="204"/>
    </location>
</feature>
<organism evidence="2 3">
    <name type="scientific">Mediterraneibacter gnavus</name>
    <name type="common">Ruminococcus gnavus</name>
    <dbReference type="NCBI Taxonomy" id="33038"/>
    <lineage>
        <taxon>Bacteria</taxon>
        <taxon>Bacillati</taxon>
        <taxon>Bacillota</taxon>
        <taxon>Clostridia</taxon>
        <taxon>Lachnospirales</taxon>
        <taxon>Lachnospiraceae</taxon>
        <taxon>Mediterraneibacter</taxon>
    </lineage>
</organism>
<keyword evidence="1" id="KW-0812">Transmembrane</keyword>
<keyword evidence="1" id="KW-1133">Transmembrane helix</keyword>
<protein>
    <recommendedName>
        <fullName evidence="4">Bacterial membrane protein YfhO</fullName>
    </recommendedName>
</protein>
<dbReference type="PANTHER" id="PTHR38454:SF1">
    <property type="entry name" value="INTEGRAL MEMBRANE PROTEIN"/>
    <property type="match status" value="1"/>
</dbReference>
<feature type="transmembrane region" description="Helical" evidence="1">
    <location>
        <begin position="274"/>
        <end position="297"/>
    </location>
</feature>
<dbReference type="AlphaFoldDB" id="A0A2N5NLC2"/>
<gene>
    <name evidence="2" type="ORF">CDL18_03805</name>
</gene>
<comment type="caution">
    <text evidence="2">The sequence shown here is derived from an EMBL/GenBank/DDBJ whole genome shotgun (WGS) entry which is preliminary data.</text>
</comment>
<dbReference type="PANTHER" id="PTHR38454">
    <property type="entry name" value="INTEGRAL MEMBRANE PROTEIN-RELATED"/>
    <property type="match status" value="1"/>
</dbReference>
<reference evidence="2 3" key="1">
    <citation type="journal article" date="2017" name="Genome Med.">
        <title>A novel Ruminococcus gnavus clade enriched in inflammatory bowel disease patients.</title>
        <authorList>
            <person name="Hall A.B."/>
            <person name="Yassour M."/>
            <person name="Sauk J."/>
            <person name="Garner A."/>
            <person name="Jiang X."/>
            <person name="Arthur T."/>
            <person name="Lagoudas G.K."/>
            <person name="Vatanen T."/>
            <person name="Fornelos N."/>
            <person name="Wilson R."/>
            <person name="Bertha M."/>
            <person name="Cohen M."/>
            <person name="Garber J."/>
            <person name="Khalili H."/>
            <person name="Gevers D."/>
            <person name="Ananthakrishnan A.N."/>
            <person name="Kugathasan S."/>
            <person name="Lander E.S."/>
            <person name="Blainey P."/>
            <person name="Vlamakis H."/>
            <person name="Xavier R.J."/>
            <person name="Huttenhower C."/>
        </authorList>
    </citation>
    <scope>NUCLEOTIDE SEQUENCE [LARGE SCALE GENOMIC DNA]</scope>
    <source>
        <strain evidence="2 3">RJX1118</strain>
    </source>
</reference>
<proteinExistence type="predicted"/>
<feature type="transmembrane region" description="Helical" evidence="1">
    <location>
        <begin position="100"/>
        <end position="119"/>
    </location>
</feature>
<evidence type="ECO:0000313" key="2">
    <source>
        <dbReference type="EMBL" id="PLT57325.1"/>
    </source>
</evidence>
<name>A0A2N5NLC2_MEDGN</name>
<feature type="transmembrane region" description="Helical" evidence="1">
    <location>
        <begin position="232"/>
        <end position="254"/>
    </location>
</feature>
<feature type="transmembrane region" description="Helical" evidence="1">
    <location>
        <begin position="12"/>
        <end position="32"/>
    </location>
</feature>
<keyword evidence="1" id="KW-0472">Membrane</keyword>
<feature type="transmembrane region" description="Helical" evidence="1">
    <location>
        <begin position="152"/>
        <end position="171"/>
    </location>
</feature>
<feature type="transmembrane region" description="Helical" evidence="1">
    <location>
        <begin position="309"/>
        <end position="331"/>
    </location>
</feature>
<dbReference type="Pfam" id="PF09586">
    <property type="entry name" value="YfhO"/>
    <property type="match status" value="1"/>
</dbReference>
<feature type="transmembrane region" description="Helical" evidence="1">
    <location>
        <begin position="391"/>
        <end position="409"/>
    </location>
</feature>
<accession>A0A2N5NLC2</accession>
<evidence type="ECO:0008006" key="4">
    <source>
        <dbReference type="Google" id="ProtNLM"/>
    </source>
</evidence>
<dbReference type="InterPro" id="IPR018580">
    <property type="entry name" value="Uncharacterised_YfhO"/>
</dbReference>
<feature type="transmembrane region" description="Helical" evidence="1">
    <location>
        <begin position="73"/>
        <end position="93"/>
    </location>
</feature>
<evidence type="ECO:0000313" key="3">
    <source>
        <dbReference type="Proteomes" id="UP000234849"/>
    </source>
</evidence>
<feature type="transmembrane region" description="Helical" evidence="1">
    <location>
        <begin position="366"/>
        <end position="385"/>
    </location>
</feature>
<dbReference type="RefSeq" id="WP_101879226.1">
    <property type="nucleotide sequence ID" value="NZ_NIHM01000003.1"/>
</dbReference>